<dbReference type="OrthoDB" id="5893941at2"/>
<comment type="caution">
    <text evidence="1">The sequence shown here is derived from an EMBL/GenBank/DDBJ whole genome shotgun (WGS) entry which is preliminary data.</text>
</comment>
<proteinExistence type="predicted"/>
<keyword evidence="2" id="KW-1185">Reference proteome</keyword>
<organism evidence="1 2">
    <name type="scientific">Vibrio superstes NBRC 103154</name>
    <dbReference type="NCBI Taxonomy" id="1219062"/>
    <lineage>
        <taxon>Bacteria</taxon>
        <taxon>Pseudomonadati</taxon>
        <taxon>Pseudomonadota</taxon>
        <taxon>Gammaproteobacteria</taxon>
        <taxon>Vibrionales</taxon>
        <taxon>Vibrionaceae</taxon>
        <taxon>Vibrio</taxon>
    </lineage>
</organism>
<name>A0A511QQ20_9VIBR</name>
<dbReference type="AlphaFoldDB" id="A0A511QQ20"/>
<dbReference type="EMBL" id="BJXK01000005">
    <property type="protein sequence ID" value="GEM79435.1"/>
    <property type="molecule type" value="Genomic_DNA"/>
</dbReference>
<reference evidence="1 2" key="1">
    <citation type="submission" date="2019-07" db="EMBL/GenBank/DDBJ databases">
        <title>Whole genome shotgun sequence of Vibrio superstes NBRC 103154.</title>
        <authorList>
            <person name="Hosoyama A."/>
            <person name="Uohara A."/>
            <person name="Ohji S."/>
            <person name="Ichikawa N."/>
        </authorList>
    </citation>
    <scope>NUCLEOTIDE SEQUENCE [LARGE SCALE GENOMIC DNA]</scope>
    <source>
        <strain evidence="1 2">NBRC 103154</strain>
    </source>
</reference>
<dbReference type="RefSeq" id="WP_119007909.1">
    <property type="nucleotide sequence ID" value="NZ_BJXK01000005.1"/>
</dbReference>
<protein>
    <submittedName>
        <fullName evidence="1">Uncharacterized protein</fullName>
    </submittedName>
</protein>
<evidence type="ECO:0000313" key="1">
    <source>
        <dbReference type="EMBL" id="GEM79435.1"/>
    </source>
</evidence>
<gene>
    <name evidence="1" type="ORF">VSU01S_16800</name>
</gene>
<sequence length="59" mass="6502">MYELTLILSLMMGGAQSTAELDVNTQFTSFEECNKAGAAIASKLNKEETEVLYVHCELD</sequence>
<evidence type="ECO:0000313" key="2">
    <source>
        <dbReference type="Proteomes" id="UP000321113"/>
    </source>
</evidence>
<dbReference type="Proteomes" id="UP000321113">
    <property type="component" value="Unassembled WGS sequence"/>
</dbReference>
<accession>A0A511QQ20</accession>